<comment type="subunit">
    <text evidence="3">Homotetramer.</text>
</comment>
<sequence length="555" mass="60091">MGFARGHQLNKTPMLEIKRVLVVDGIDDVCVKVLADAGFQVDKKDKITKDEVLATIKDYDALIVRSATKVTKEIIAAGTRLKIIGRAGTGVDNIDTDAATHAGIIVMNTPGGNTLSAAEHTCAMISALARQIPQAHATMKQGKWDRKNFMGVELHGKTIAILGLGRIGREVATRMQAYGMKTIGYDPILPKEAAKAINIDAYDLDELWPLADFITVHTPLTESTRHLLNDAVLAKCKKGVRIVNCARGGIIEEAALLRALESGHVAGAALDVFDEEPPKDIANNKLIQHPNCIVTPHLGASTEEAQAKVALEIGQQIVEATHGSQIMGAVNAPAMMHALRDDLKPWVILGSKLGLLAAQLMVGSAFEKGSSKWLHRLTVTAQGKAIQSSSSTLCAAVLMGILNHLQATPVNLVNASMIADALGLHVREERTSEPHDEYQNVLSLRYTTETEDHEYAGTVFGTNNLRFTRIDQFAFEVRPAGHLMFYRNEDKPGVIAAIGTHLAQASINIADLTLGRDDSKREALCIVNTDQPIPADVLQRIQQTSFITYARTVTL</sequence>
<evidence type="ECO:0000313" key="16">
    <source>
        <dbReference type="Proteomes" id="UP000008743"/>
    </source>
</evidence>
<dbReference type="PhylomeDB" id="A0A0D2UI47"/>
<keyword evidence="8" id="KW-0007">Acetylation</keyword>
<evidence type="ECO:0000256" key="11">
    <source>
        <dbReference type="ARBA" id="ARBA00023299"/>
    </source>
</evidence>
<evidence type="ECO:0000256" key="12">
    <source>
        <dbReference type="ARBA" id="ARBA00048731"/>
    </source>
</evidence>
<dbReference type="NCBIfam" id="TIGR01327">
    <property type="entry name" value="PGDH"/>
    <property type="match status" value="1"/>
</dbReference>
<name>A0A0D2UI47_CAPO3</name>
<dbReference type="Proteomes" id="UP000008743">
    <property type="component" value="Unassembled WGS sequence"/>
</dbReference>
<dbReference type="Gene3D" id="3.30.1330.90">
    <property type="entry name" value="D-3-phosphoglycerate dehydrogenase, domain 3"/>
    <property type="match status" value="1"/>
</dbReference>
<accession>A0A0D2UI47</accession>
<dbReference type="FunCoup" id="A0A0D2UI47">
    <property type="interactions" value="226"/>
</dbReference>
<dbReference type="SUPFAM" id="SSF51735">
    <property type="entry name" value="NAD(P)-binding Rossmann-fold domains"/>
    <property type="match status" value="1"/>
</dbReference>
<dbReference type="InterPro" id="IPR045626">
    <property type="entry name" value="PGDH_ASB_dom"/>
</dbReference>
<dbReference type="InterPro" id="IPR029009">
    <property type="entry name" value="ASB_dom_sf"/>
</dbReference>
<dbReference type="InParanoid" id="A0A0D2UI47"/>
<dbReference type="PROSITE" id="PS00065">
    <property type="entry name" value="D_2_HYDROXYACID_DH_1"/>
    <property type="match status" value="1"/>
</dbReference>
<evidence type="ECO:0000256" key="6">
    <source>
        <dbReference type="ARBA" id="ARBA00022553"/>
    </source>
</evidence>
<dbReference type="OrthoDB" id="1621027at2759"/>
<dbReference type="Pfam" id="PF19304">
    <property type="entry name" value="PGDH_inter"/>
    <property type="match status" value="1"/>
</dbReference>
<dbReference type="SUPFAM" id="SSF55021">
    <property type="entry name" value="ACT-like"/>
    <property type="match status" value="1"/>
</dbReference>
<dbReference type="UniPathway" id="UPA00135">
    <property type="reaction ID" value="UER00196"/>
</dbReference>
<reference evidence="16" key="1">
    <citation type="submission" date="2011-02" db="EMBL/GenBank/DDBJ databases">
        <title>The Genome Sequence of Capsaspora owczarzaki ATCC 30864.</title>
        <authorList>
            <person name="Russ C."/>
            <person name="Cuomo C."/>
            <person name="Burger G."/>
            <person name="Gray M.W."/>
            <person name="Holland P.W.H."/>
            <person name="King N."/>
            <person name="Lang F.B.F."/>
            <person name="Roger A.J."/>
            <person name="Ruiz-Trillo I."/>
            <person name="Young S.K."/>
            <person name="Zeng Q."/>
            <person name="Gargeya S."/>
            <person name="Alvarado L."/>
            <person name="Berlin A."/>
            <person name="Chapman S.B."/>
            <person name="Chen Z."/>
            <person name="Freedman E."/>
            <person name="Gellesch M."/>
            <person name="Goldberg J."/>
            <person name="Griggs A."/>
            <person name="Gujja S."/>
            <person name="Heilman E."/>
            <person name="Heiman D."/>
            <person name="Howarth C."/>
            <person name="Mehta T."/>
            <person name="Neiman D."/>
            <person name="Pearson M."/>
            <person name="Roberts A."/>
            <person name="Saif S."/>
            <person name="Shea T."/>
            <person name="Shenoy N."/>
            <person name="Sisk P."/>
            <person name="Stolte C."/>
            <person name="Sykes S."/>
            <person name="White J."/>
            <person name="Yandava C."/>
            <person name="Haas B."/>
            <person name="Nusbaum C."/>
            <person name="Birren B."/>
        </authorList>
    </citation>
    <scope>NUCLEOTIDE SEQUENCE</scope>
    <source>
        <strain evidence="16">ATCC 30864</strain>
    </source>
</reference>
<evidence type="ECO:0000259" key="14">
    <source>
        <dbReference type="PROSITE" id="PS51671"/>
    </source>
</evidence>
<keyword evidence="10 13" id="KW-0520">NAD</keyword>
<organism evidence="15 16">
    <name type="scientific">Capsaspora owczarzaki (strain ATCC 30864)</name>
    <dbReference type="NCBI Taxonomy" id="595528"/>
    <lineage>
        <taxon>Eukaryota</taxon>
        <taxon>Filasterea</taxon>
        <taxon>Capsaspora</taxon>
    </lineage>
</organism>
<dbReference type="InterPro" id="IPR002912">
    <property type="entry name" value="ACT_dom"/>
</dbReference>
<dbReference type="InterPro" id="IPR036291">
    <property type="entry name" value="NAD(P)-bd_dom_sf"/>
</dbReference>
<dbReference type="Pfam" id="PF02826">
    <property type="entry name" value="2-Hacid_dh_C"/>
    <property type="match status" value="1"/>
</dbReference>
<dbReference type="FunFam" id="3.40.50.720:FF:000021">
    <property type="entry name" value="D-3-phosphoglycerate dehydrogenase"/>
    <property type="match status" value="1"/>
</dbReference>
<keyword evidence="11 13" id="KW-0718">Serine biosynthesis</keyword>
<protein>
    <recommendedName>
        <fullName evidence="5 13">D-3-phosphoglycerate dehydrogenase</fullName>
        <ecNumber evidence="4 13">1.1.1.95</ecNumber>
    </recommendedName>
</protein>
<dbReference type="Pfam" id="PF01842">
    <property type="entry name" value="ACT"/>
    <property type="match status" value="1"/>
</dbReference>
<gene>
    <name evidence="15" type="ORF">CAOG_005376</name>
</gene>
<dbReference type="PANTHER" id="PTHR42938">
    <property type="entry name" value="FORMATE DEHYDROGENASE 1"/>
    <property type="match status" value="1"/>
</dbReference>
<dbReference type="AlphaFoldDB" id="A0A0D2UI47"/>
<dbReference type="InterPro" id="IPR006139">
    <property type="entry name" value="D-isomer_2_OHA_DH_cat_dom"/>
</dbReference>
<dbReference type="GO" id="GO:0006564">
    <property type="term" value="P:L-serine biosynthetic process"/>
    <property type="evidence" value="ECO:0007669"/>
    <property type="project" value="UniProtKB-KW"/>
</dbReference>
<dbReference type="RefSeq" id="XP_004347061.2">
    <property type="nucleotide sequence ID" value="XM_004347011.2"/>
</dbReference>
<evidence type="ECO:0000256" key="10">
    <source>
        <dbReference type="ARBA" id="ARBA00023027"/>
    </source>
</evidence>
<dbReference type="PROSITE" id="PS00671">
    <property type="entry name" value="D_2_HYDROXYACID_DH_3"/>
    <property type="match status" value="1"/>
</dbReference>
<dbReference type="SUPFAM" id="SSF52283">
    <property type="entry name" value="Formate/glycerate dehydrogenase catalytic domain-like"/>
    <property type="match status" value="1"/>
</dbReference>
<dbReference type="PROSITE" id="PS00670">
    <property type="entry name" value="D_2_HYDROXYACID_DH_2"/>
    <property type="match status" value="1"/>
</dbReference>
<dbReference type="InterPro" id="IPR045865">
    <property type="entry name" value="ACT-like_dom_sf"/>
</dbReference>
<evidence type="ECO:0000256" key="4">
    <source>
        <dbReference type="ARBA" id="ARBA00013143"/>
    </source>
</evidence>
<evidence type="ECO:0000256" key="5">
    <source>
        <dbReference type="ARBA" id="ARBA00021582"/>
    </source>
</evidence>
<dbReference type="GO" id="GO:0004617">
    <property type="term" value="F:phosphoglycerate dehydrogenase activity"/>
    <property type="evidence" value="ECO:0007669"/>
    <property type="project" value="UniProtKB-EC"/>
</dbReference>
<evidence type="ECO:0000256" key="1">
    <source>
        <dbReference type="ARBA" id="ARBA00005216"/>
    </source>
</evidence>
<dbReference type="PROSITE" id="PS51671">
    <property type="entry name" value="ACT"/>
    <property type="match status" value="1"/>
</dbReference>
<dbReference type="InterPro" id="IPR006236">
    <property type="entry name" value="PGDH"/>
</dbReference>
<comment type="catalytic activity">
    <reaction evidence="12 13">
        <text>(2R)-3-phosphoglycerate + NAD(+) = 3-phosphooxypyruvate + NADH + H(+)</text>
        <dbReference type="Rhea" id="RHEA:12641"/>
        <dbReference type="ChEBI" id="CHEBI:15378"/>
        <dbReference type="ChEBI" id="CHEBI:18110"/>
        <dbReference type="ChEBI" id="CHEBI:57540"/>
        <dbReference type="ChEBI" id="CHEBI:57945"/>
        <dbReference type="ChEBI" id="CHEBI:58272"/>
        <dbReference type="EC" id="1.1.1.95"/>
    </reaction>
</comment>
<dbReference type="SUPFAM" id="SSF143548">
    <property type="entry name" value="Serine metabolism enzymes domain"/>
    <property type="match status" value="1"/>
</dbReference>
<dbReference type="CDD" id="cd04902">
    <property type="entry name" value="ACT_3PGDH-xct"/>
    <property type="match status" value="1"/>
</dbReference>
<dbReference type="InterPro" id="IPR006140">
    <property type="entry name" value="D-isomer_DH_NAD-bd"/>
</dbReference>
<evidence type="ECO:0000256" key="2">
    <source>
        <dbReference type="ARBA" id="ARBA00005854"/>
    </source>
</evidence>
<comment type="pathway">
    <text evidence="1 13">Amino-acid biosynthesis; L-serine biosynthesis; L-serine from 3-phospho-D-glycerate: step 1/3.</text>
</comment>
<evidence type="ECO:0000313" key="15">
    <source>
        <dbReference type="EMBL" id="KJE94796.1"/>
    </source>
</evidence>
<feature type="domain" description="ACT" evidence="14">
    <location>
        <begin position="483"/>
        <end position="555"/>
    </location>
</feature>
<evidence type="ECO:0000256" key="9">
    <source>
        <dbReference type="ARBA" id="ARBA00023002"/>
    </source>
</evidence>
<dbReference type="PANTHER" id="PTHR42938:SF22">
    <property type="entry name" value="D-3-PHOSPHOGLYCERATE DEHYDROGENASE"/>
    <property type="match status" value="1"/>
</dbReference>
<dbReference type="Pfam" id="PF00389">
    <property type="entry name" value="2-Hacid_dh"/>
    <property type="match status" value="1"/>
</dbReference>
<dbReference type="STRING" id="595528.A0A0D2UI47"/>
<dbReference type="Gene3D" id="3.30.70.260">
    <property type="match status" value="1"/>
</dbReference>
<dbReference type="CDD" id="cd12173">
    <property type="entry name" value="PGDH_4"/>
    <property type="match status" value="1"/>
</dbReference>
<dbReference type="InterPro" id="IPR029752">
    <property type="entry name" value="D-isomer_DH_CS1"/>
</dbReference>
<keyword evidence="9 13" id="KW-0560">Oxidoreductase</keyword>
<dbReference type="EMBL" id="KE346367">
    <property type="protein sequence ID" value="KJE94796.1"/>
    <property type="molecule type" value="Genomic_DNA"/>
</dbReference>
<keyword evidence="6" id="KW-0597">Phosphoprotein</keyword>
<evidence type="ECO:0000256" key="8">
    <source>
        <dbReference type="ARBA" id="ARBA00022990"/>
    </source>
</evidence>
<evidence type="ECO:0000256" key="7">
    <source>
        <dbReference type="ARBA" id="ARBA00022605"/>
    </source>
</evidence>
<proteinExistence type="inferred from homology"/>
<evidence type="ECO:0000256" key="3">
    <source>
        <dbReference type="ARBA" id="ARBA00011881"/>
    </source>
</evidence>
<dbReference type="InterPro" id="IPR029753">
    <property type="entry name" value="D-isomer_DH_CS"/>
</dbReference>
<keyword evidence="16" id="KW-1185">Reference proteome</keyword>
<comment type="similarity">
    <text evidence="2 13">Belongs to the D-isomer specific 2-hydroxyacid dehydrogenase family.</text>
</comment>
<dbReference type="Gene3D" id="3.40.50.720">
    <property type="entry name" value="NAD(P)-binding Rossmann-like Domain"/>
    <property type="match status" value="2"/>
</dbReference>
<keyword evidence="7 13" id="KW-0028">Amino-acid biosynthesis</keyword>
<dbReference type="EC" id="1.1.1.95" evidence="4 13"/>
<evidence type="ECO:0000256" key="13">
    <source>
        <dbReference type="RuleBase" id="RU363003"/>
    </source>
</evidence>
<dbReference type="GO" id="GO:0051287">
    <property type="term" value="F:NAD binding"/>
    <property type="evidence" value="ECO:0007669"/>
    <property type="project" value="UniProtKB-UniRule"/>
</dbReference>